<comment type="similarity">
    <text evidence="1 7">Belongs to the sigma-70 factor family. ECF subfamily.</text>
</comment>
<dbReference type="InterPro" id="IPR032710">
    <property type="entry name" value="NTF2-like_dom_sf"/>
</dbReference>
<comment type="caution">
    <text evidence="10">The sequence shown here is derived from an EMBL/GenBank/DDBJ whole genome shotgun (WGS) entry which is preliminary data.</text>
</comment>
<dbReference type="InterPro" id="IPR014284">
    <property type="entry name" value="RNA_pol_sigma-70_dom"/>
</dbReference>
<evidence type="ECO:0000256" key="5">
    <source>
        <dbReference type="ARBA" id="ARBA00023125"/>
    </source>
</evidence>
<dbReference type="NCBIfam" id="TIGR02960">
    <property type="entry name" value="SigX5"/>
    <property type="match status" value="1"/>
</dbReference>
<dbReference type="Gene3D" id="3.10.450.50">
    <property type="match status" value="1"/>
</dbReference>
<reference evidence="10 11" key="1">
    <citation type="submission" date="2021-01" db="EMBL/GenBank/DDBJ databases">
        <title>WGS of actinomycetes isolated from Thailand.</title>
        <authorList>
            <person name="Thawai C."/>
        </authorList>
    </citation>
    <scope>NUCLEOTIDE SEQUENCE [LARGE SCALE GENOMIC DNA]</scope>
    <source>
        <strain evidence="10 11">LPG 2</strain>
    </source>
</reference>
<evidence type="ECO:0000256" key="7">
    <source>
        <dbReference type="RuleBase" id="RU000716"/>
    </source>
</evidence>
<feature type="domain" description="RNA polymerase sigma factor 70 region 4 type 2" evidence="9">
    <location>
        <begin position="131"/>
        <end position="179"/>
    </location>
</feature>
<dbReference type="InterPro" id="IPR000838">
    <property type="entry name" value="RNA_pol_sigma70_ECF_CS"/>
</dbReference>
<dbReference type="InterPro" id="IPR039425">
    <property type="entry name" value="RNA_pol_sigma-70-like"/>
</dbReference>
<feature type="domain" description="RNA polymerase sigma-70 region 2" evidence="8">
    <location>
        <begin position="14"/>
        <end position="77"/>
    </location>
</feature>
<dbReference type="Proteomes" id="UP000602198">
    <property type="component" value="Unassembled WGS sequence"/>
</dbReference>
<protein>
    <recommendedName>
        <fullName evidence="7">RNA polymerase sigma factor</fullName>
    </recommendedName>
</protein>
<sequence length="315" mass="34532">MIGTDEFAARTTPYRRELLAHCYRMLGSVDDAEDLVQETMLRAWRGYADFEERASMRTWLYRIATNACLNALEHSSRRVLPSGLAGPSVHPEHLAADTDTVPWLQPMPDALVEPAATDPAAIVIARHDMRLALIALWQHLPPRQRAVLLFRDVLRWKAGEVAEVLGITAAAVNSTLQRAHATLATVRAGDEPVTEPDDPEVRAVLEGWAAAIEASDTTALTNLLRAEAMWEMPPIPDWFAGRDRIIELITTQCPTNAGEGRMIPTRANGQPAFGLYLNGEAHSIQVLTVVGGGIARIVAFHGAARFEPFGLPKTL</sequence>
<evidence type="ECO:0000259" key="8">
    <source>
        <dbReference type="Pfam" id="PF04542"/>
    </source>
</evidence>
<accession>A0ABS1M6F1</accession>
<evidence type="ECO:0000313" key="10">
    <source>
        <dbReference type="EMBL" id="MBL1075876.1"/>
    </source>
</evidence>
<dbReference type="InterPro" id="IPR007627">
    <property type="entry name" value="RNA_pol_sigma70_r2"/>
</dbReference>
<dbReference type="SUPFAM" id="SSF88946">
    <property type="entry name" value="Sigma2 domain of RNA polymerase sigma factors"/>
    <property type="match status" value="1"/>
</dbReference>
<proteinExistence type="inferred from homology"/>
<keyword evidence="6 7" id="KW-0804">Transcription</keyword>
<gene>
    <name evidence="10" type="ORF">JK358_15880</name>
</gene>
<dbReference type="Pfam" id="PF08281">
    <property type="entry name" value="Sigma70_r4_2"/>
    <property type="match status" value="1"/>
</dbReference>
<dbReference type="NCBIfam" id="TIGR02937">
    <property type="entry name" value="sigma70-ECF"/>
    <property type="match status" value="1"/>
</dbReference>
<dbReference type="RefSeq" id="WP_201948337.1">
    <property type="nucleotide sequence ID" value="NZ_JAERRJ010000005.1"/>
</dbReference>
<organism evidence="10 11">
    <name type="scientific">Nocardia acididurans</name>
    <dbReference type="NCBI Taxonomy" id="2802282"/>
    <lineage>
        <taxon>Bacteria</taxon>
        <taxon>Bacillati</taxon>
        <taxon>Actinomycetota</taxon>
        <taxon>Actinomycetes</taxon>
        <taxon>Mycobacteriales</taxon>
        <taxon>Nocardiaceae</taxon>
        <taxon>Nocardia</taxon>
    </lineage>
</organism>
<name>A0ABS1M6F1_9NOCA</name>
<keyword evidence="3 7" id="KW-0805">Transcription regulation</keyword>
<keyword evidence="11" id="KW-1185">Reference proteome</keyword>
<evidence type="ECO:0000256" key="3">
    <source>
        <dbReference type="ARBA" id="ARBA00023015"/>
    </source>
</evidence>
<dbReference type="InterPro" id="IPR014305">
    <property type="entry name" value="RNA_pol_sigma-G_actinobac"/>
</dbReference>
<dbReference type="InterPro" id="IPR013325">
    <property type="entry name" value="RNA_pol_sigma_r2"/>
</dbReference>
<evidence type="ECO:0000256" key="1">
    <source>
        <dbReference type="ARBA" id="ARBA00010641"/>
    </source>
</evidence>
<evidence type="ECO:0000256" key="4">
    <source>
        <dbReference type="ARBA" id="ARBA00023082"/>
    </source>
</evidence>
<evidence type="ECO:0000259" key="9">
    <source>
        <dbReference type="Pfam" id="PF08281"/>
    </source>
</evidence>
<keyword evidence="4 7" id="KW-0731">Sigma factor</keyword>
<dbReference type="PANTHER" id="PTHR43133">
    <property type="entry name" value="RNA POLYMERASE ECF-TYPE SIGMA FACTO"/>
    <property type="match status" value="1"/>
</dbReference>
<dbReference type="InterPro" id="IPR013324">
    <property type="entry name" value="RNA_pol_sigma_r3/r4-like"/>
</dbReference>
<evidence type="ECO:0000256" key="2">
    <source>
        <dbReference type="ARBA" id="ARBA00011344"/>
    </source>
</evidence>
<dbReference type="PROSITE" id="PS01063">
    <property type="entry name" value="SIGMA70_ECF"/>
    <property type="match status" value="1"/>
</dbReference>
<dbReference type="Gene3D" id="1.10.10.10">
    <property type="entry name" value="Winged helix-like DNA-binding domain superfamily/Winged helix DNA-binding domain"/>
    <property type="match status" value="1"/>
</dbReference>
<dbReference type="Pfam" id="PF04542">
    <property type="entry name" value="Sigma70_r2"/>
    <property type="match status" value="1"/>
</dbReference>
<evidence type="ECO:0000256" key="6">
    <source>
        <dbReference type="ARBA" id="ARBA00023163"/>
    </source>
</evidence>
<dbReference type="Gene3D" id="1.10.1740.10">
    <property type="match status" value="1"/>
</dbReference>
<dbReference type="InterPro" id="IPR036388">
    <property type="entry name" value="WH-like_DNA-bd_sf"/>
</dbReference>
<comment type="subunit">
    <text evidence="2">Interacts transiently with the RNA polymerase catalytic core formed by RpoA, RpoB, RpoC and RpoZ (2 alpha, 1 beta, 1 beta' and 1 omega subunit) to form the RNA polymerase holoenzyme that can initiate transcription.</text>
</comment>
<dbReference type="InterPro" id="IPR013249">
    <property type="entry name" value="RNA_pol_sigma70_r4_t2"/>
</dbReference>
<dbReference type="EMBL" id="JAERRJ010000005">
    <property type="protein sequence ID" value="MBL1075876.1"/>
    <property type="molecule type" value="Genomic_DNA"/>
</dbReference>
<dbReference type="SUPFAM" id="SSF54427">
    <property type="entry name" value="NTF2-like"/>
    <property type="match status" value="1"/>
</dbReference>
<dbReference type="CDD" id="cd06171">
    <property type="entry name" value="Sigma70_r4"/>
    <property type="match status" value="1"/>
</dbReference>
<dbReference type="PANTHER" id="PTHR43133:SF65">
    <property type="entry name" value="ECF RNA POLYMERASE SIGMA FACTOR SIGG"/>
    <property type="match status" value="1"/>
</dbReference>
<feature type="non-terminal residue" evidence="10">
    <location>
        <position position="315"/>
    </location>
</feature>
<keyword evidence="5 7" id="KW-0238">DNA-binding</keyword>
<dbReference type="NCBIfam" id="NF006089">
    <property type="entry name" value="PRK08241.1"/>
    <property type="match status" value="1"/>
</dbReference>
<evidence type="ECO:0000313" key="11">
    <source>
        <dbReference type="Proteomes" id="UP000602198"/>
    </source>
</evidence>
<dbReference type="SUPFAM" id="SSF88659">
    <property type="entry name" value="Sigma3 and sigma4 domains of RNA polymerase sigma factors"/>
    <property type="match status" value="1"/>
</dbReference>